<comment type="caution">
    <text evidence="5">The sequence shown here is derived from an EMBL/GenBank/DDBJ whole genome shotgun (WGS) entry which is preliminary data.</text>
</comment>
<dbReference type="Gene3D" id="4.10.240.10">
    <property type="entry name" value="Zn(2)-C6 fungal-type DNA-binding domain"/>
    <property type="match status" value="1"/>
</dbReference>
<dbReference type="Pfam" id="PF04082">
    <property type="entry name" value="Fungal_trans"/>
    <property type="match status" value="1"/>
</dbReference>
<evidence type="ECO:0000259" key="4">
    <source>
        <dbReference type="PROSITE" id="PS50048"/>
    </source>
</evidence>
<name>A0AAN6ZL72_9PEZI</name>
<feature type="region of interest" description="Disordered" evidence="3">
    <location>
        <begin position="537"/>
        <end position="559"/>
    </location>
</feature>
<protein>
    <recommendedName>
        <fullName evidence="4">Zn(2)-C6 fungal-type domain-containing protein</fullName>
    </recommendedName>
</protein>
<feature type="domain" description="Zn(2)-C6 fungal-type" evidence="4">
    <location>
        <begin position="11"/>
        <end position="44"/>
    </location>
</feature>
<dbReference type="GO" id="GO:0000981">
    <property type="term" value="F:DNA-binding transcription factor activity, RNA polymerase II-specific"/>
    <property type="evidence" value="ECO:0007669"/>
    <property type="project" value="InterPro"/>
</dbReference>
<evidence type="ECO:0000256" key="3">
    <source>
        <dbReference type="SAM" id="MobiDB-lite"/>
    </source>
</evidence>
<dbReference type="InterPro" id="IPR036864">
    <property type="entry name" value="Zn2-C6_fun-type_DNA-bd_sf"/>
</dbReference>
<evidence type="ECO:0000313" key="5">
    <source>
        <dbReference type="EMBL" id="KAK4141699.1"/>
    </source>
</evidence>
<dbReference type="PANTHER" id="PTHR46910:SF18">
    <property type="entry name" value="ZN(II)2CYS6 TRANSCRIPTION FACTOR (EUROFUNG)"/>
    <property type="match status" value="1"/>
</dbReference>
<dbReference type="InterPro" id="IPR007219">
    <property type="entry name" value="XnlR_reg_dom"/>
</dbReference>
<accession>A0AAN6ZL72</accession>
<dbReference type="PROSITE" id="PS00463">
    <property type="entry name" value="ZN2_CY6_FUNGAL_1"/>
    <property type="match status" value="1"/>
</dbReference>
<dbReference type="RefSeq" id="XP_062635070.1">
    <property type="nucleotide sequence ID" value="XM_062784370.1"/>
</dbReference>
<dbReference type="PROSITE" id="PS50048">
    <property type="entry name" value="ZN2_CY6_FUNGAL_2"/>
    <property type="match status" value="1"/>
</dbReference>
<feature type="compositionally biased region" description="Low complexity" evidence="3">
    <location>
        <begin position="539"/>
        <end position="550"/>
    </location>
</feature>
<keyword evidence="6" id="KW-1185">Reference proteome</keyword>
<dbReference type="EMBL" id="MU853607">
    <property type="protein sequence ID" value="KAK4141699.1"/>
    <property type="molecule type" value="Genomic_DNA"/>
</dbReference>
<dbReference type="CDD" id="cd00067">
    <property type="entry name" value="GAL4"/>
    <property type="match status" value="1"/>
</dbReference>
<keyword evidence="2" id="KW-0539">Nucleus</keyword>
<dbReference type="GeneID" id="87820983"/>
<evidence type="ECO:0000313" key="6">
    <source>
        <dbReference type="Proteomes" id="UP001302676"/>
    </source>
</evidence>
<keyword evidence="1" id="KW-0479">Metal-binding</keyword>
<dbReference type="InterPro" id="IPR001138">
    <property type="entry name" value="Zn2Cys6_DnaBD"/>
</dbReference>
<reference evidence="5" key="1">
    <citation type="journal article" date="2023" name="Mol. Phylogenet. Evol.">
        <title>Genome-scale phylogeny and comparative genomics of the fungal order Sordariales.</title>
        <authorList>
            <person name="Hensen N."/>
            <person name="Bonometti L."/>
            <person name="Westerberg I."/>
            <person name="Brannstrom I.O."/>
            <person name="Guillou S."/>
            <person name="Cros-Aarteil S."/>
            <person name="Calhoun S."/>
            <person name="Haridas S."/>
            <person name="Kuo A."/>
            <person name="Mondo S."/>
            <person name="Pangilinan J."/>
            <person name="Riley R."/>
            <person name="LaButti K."/>
            <person name="Andreopoulos B."/>
            <person name="Lipzen A."/>
            <person name="Chen C."/>
            <person name="Yan M."/>
            <person name="Daum C."/>
            <person name="Ng V."/>
            <person name="Clum A."/>
            <person name="Steindorff A."/>
            <person name="Ohm R.A."/>
            <person name="Martin F."/>
            <person name="Silar P."/>
            <person name="Natvig D.O."/>
            <person name="Lalanne C."/>
            <person name="Gautier V."/>
            <person name="Ament-Velasquez S.L."/>
            <person name="Kruys A."/>
            <person name="Hutchinson M.I."/>
            <person name="Powell A.J."/>
            <person name="Barry K."/>
            <person name="Miller A.N."/>
            <person name="Grigoriev I.V."/>
            <person name="Debuchy R."/>
            <person name="Gladieux P."/>
            <person name="Hiltunen Thoren M."/>
            <person name="Johannesson H."/>
        </authorList>
    </citation>
    <scope>NUCLEOTIDE SEQUENCE</scope>
    <source>
        <strain evidence="5">CBS 141.50</strain>
    </source>
</reference>
<organism evidence="5 6">
    <name type="scientific">Dichotomopilus funicola</name>
    <dbReference type="NCBI Taxonomy" id="1934379"/>
    <lineage>
        <taxon>Eukaryota</taxon>
        <taxon>Fungi</taxon>
        <taxon>Dikarya</taxon>
        <taxon>Ascomycota</taxon>
        <taxon>Pezizomycotina</taxon>
        <taxon>Sordariomycetes</taxon>
        <taxon>Sordariomycetidae</taxon>
        <taxon>Sordariales</taxon>
        <taxon>Chaetomiaceae</taxon>
        <taxon>Dichotomopilus</taxon>
    </lineage>
</organism>
<dbReference type="GO" id="GO:0003677">
    <property type="term" value="F:DNA binding"/>
    <property type="evidence" value="ECO:0007669"/>
    <property type="project" value="InterPro"/>
</dbReference>
<dbReference type="AlphaFoldDB" id="A0AAN6ZL72"/>
<gene>
    <name evidence="5" type="ORF">C8A04DRAFT_38862</name>
</gene>
<dbReference type="SMART" id="SM00066">
    <property type="entry name" value="GAL4"/>
    <property type="match status" value="1"/>
</dbReference>
<dbReference type="SUPFAM" id="SSF57701">
    <property type="entry name" value="Zn2/Cys6 DNA-binding domain"/>
    <property type="match status" value="1"/>
</dbReference>
<feature type="region of interest" description="Disordered" evidence="3">
    <location>
        <begin position="48"/>
        <end position="112"/>
    </location>
</feature>
<reference evidence="5" key="2">
    <citation type="submission" date="2023-05" db="EMBL/GenBank/DDBJ databases">
        <authorList>
            <consortium name="Lawrence Berkeley National Laboratory"/>
            <person name="Steindorff A."/>
            <person name="Hensen N."/>
            <person name="Bonometti L."/>
            <person name="Westerberg I."/>
            <person name="Brannstrom I.O."/>
            <person name="Guillou S."/>
            <person name="Cros-Aarteil S."/>
            <person name="Calhoun S."/>
            <person name="Haridas S."/>
            <person name="Kuo A."/>
            <person name="Mondo S."/>
            <person name="Pangilinan J."/>
            <person name="Riley R."/>
            <person name="Labutti K."/>
            <person name="Andreopoulos B."/>
            <person name="Lipzen A."/>
            <person name="Chen C."/>
            <person name="Yanf M."/>
            <person name="Daum C."/>
            <person name="Ng V."/>
            <person name="Clum A."/>
            <person name="Ohm R."/>
            <person name="Martin F."/>
            <person name="Silar P."/>
            <person name="Natvig D."/>
            <person name="Lalanne C."/>
            <person name="Gautier V."/>
            <person name="Ament-Velasquez S.L."/>
            <person name="Kruys A."/>
            <person name="Hutchinson M.I."/>
            <person name="Powell A.J."/>
            <person name="Barry K."/>
            <person name="Miller A.N."/>
            <person name="Grigoriev I.V."/>
            <person name="Debuchy R."/>
            <person name="Gladieux P."/>
            <person name="Thoren M.H."/>
            <person name="Johannesson H."/>
        </authorList>
    </citation>
    <scope>NUCLEOTIDE SEQUENCE</scope>
    <source>
        <strain evidence="5">CBS 141.50</strain>
    </source>
</reference>
<proteinExistence type="predicted"/>
<evidence type="ECO:0000256" key="1">
    <source>
        <dbReference type="ARBA" id="ARBA00022723"/>
    </source>
</evidence>
<evidence type="ECO:0000256" key="2">
    <source>
        <dbReference type="ARBA" id="ARBA00023242"/>
    </source>
</evidence>
<dbReference type="PANTHER" id="PTHR46910">
    <property type="entry name" value="TRANSCRIPTION FACTOR PDR1"/>
    <property type="match status" value="1"/>
</dbReference>
<dbReference type="Proteomes" id="UP001302676">
    <property type="component" value="Unassembled WGS sequence"/>
</dbReference>
<dbReference type="Pfam" id="PF00172">
    <property type="entry name" value="Zn_clus"/>
    <property type="match status" value="1"/>
</dbReference>
<dbReference type="CDD" id="cd12148">
    <property type="entry name" value="fungal_TF_MHR"/>
    <property type="match status" value="1"/>
</dbReference>
<dbReference type="GO" id="GO:0006351">
    <property type="term" value="P:DNA-templated transcription"/>
    <property type="evidence" value="ECO:0007669"/>
    <property type="project" value="InterPro"/>
</dbReference>
<dbReference type="InterPro" id="IPR050987">
    <property type="entry name" value="AtrR-like"/>
</dbReference>
<sequence>MPRRLLRNSKACDFCHKRRIKCQENPLDPSRCQNCTDFDVRCTYSRPSKRGTGSLHDAARPVQRQLTDPESPPRDRSRVIVPQIPSGFRDPAVNHDHRGFGQGDDSAQTETGCAEPLSPAWREFARFATPVVRTLLAVYHETVYPIFPFFDPIRLERRLNALEHSRNRGFFSSIMAACALSLARVRDGALASSRPQPEELGAMCPEMFFAAAEEGLPRNILHCRDFDHLRGYALLALASLQDAKLRAMQMYMGHYFTVLAVNQWHDESNWPQDIGASEREERRRLYWSMYTLDVYSSVVWDGCIHYQESHATVEYPSGRNDTNAEDPNDGANWFVGWNFTTDLYRILEHNLSMLRSRSSSFNLTGDRNMGGRSLSLTSQDRVSQLYSALPPVFKELQPATGDPARDIYGFQSANIQATMALLRMVYLSLEEGADIETKCSVVSDVLATFHQVPKPYLRAISTPLIYHIGGIGTILGSVMEGRLSESSCRRVRELLLSMADLLESLEAFLHRSAGAGQRLRGLVVRLEEYMQTKASQNQAGVAEAAGPGPALQEIPSDEWGQPGLSDLSPQFQLPDEFLVDWTWPFSMSNNYLSF</sequence>
<dbReference type="GO" id="GO:0008270">
    <property type="term" value="F:zinc ion binding"/>
    <property type="evidence" value="ECO:0007669"/>
    <property type="project" value="InterPro"/>
</dbReference>